<sequence length="230" mass="23559">MRHGESGRGQADLHPHDHVDRMAPDPRPGPGAAASPDVLPERPGRPPASSDGDGDGAAPAGPEHDPAPDLPEAGRYRSPEPGADPSGAVAPVTGTVVVGVDGTPASTAALTWARSVVGVGARIVAVTTWQEPVQTSPIGARGGHRRQSDAERMLDDTLRGAGMTDGVERVVERGRPGTVLAERSRDAQLLVLGNRRRGPLSAVGSAVQDCLRHASCPVVVIPDGPAADTD</sequence>
<feature type="compositionally biased region" description="Basic and acidic residues" evidence="2">
    <location>
        <begin position="1"/>
        <end position="24"/>
    </location>
</feature>
<dbReference type="RefSeq" id="WP_210031591.1">
    <property type="nucleotide sequence ID" value="NZ_JAGINU010000001.1"/>
</dbReference>
<evidence type="ECO:0000313" key="4">
    <source>
        <dbReference type="EMBL" id="MBP2369491.1"/>
    </source>
</evidence>
<feature type="domain" description="UspA" evidence="3">
    <location>
        <begin position="95"/>
        <end position="222"/>
    </location>
</feature>
<organism evidence="4 5">
    <name type="scientific">Pseudonocardia parietis</name>
    <dbReference type="NCBI Taxonomy" id="570936"/>
    <lineage>
        <taxon>Bacteria</taxon>
        <taxon>Bacillati</taxon>
        <taxon>Actinomycetota</taxon>
        <taxon>Actinomycetes</taxon>
        <taxon>Pseudonocardiales</taxon>
        <taxon>Pseudonocardiaceae</taxon>
        <taxon>Pseudonocardia</taxon>
    </lineage>
</organism>
<dbReference type="InterPro" id="IPR006016">
    <property type="entry name" value="UspA"/>
</dbReference>
<reference evidence="4 5" key="1">
    <citation type="submission" date="2021-03" db="EMBL/GenBank/DDBJ databases">
        <title>Sequencing the genomes of 1000 actinobacteria strains.</title>
        <authorList>
            <person name="Klenk H.-P."/>
        </authorList>
    </citation>
    <scope>NUCLEOTIDE SEQUENCE [LARGE SCALE GENOMIC DNA]</scope>
    <source>
        <strain evidence="4 5">DSM 45256</strain>
    </source>
</reference>
<dbReference type="Proteomes" id="UP001519295">
    <property type="component" value="Unassembled WGS sequence"/>
</dbReference>
<dbReference type="EMBL" id="JAGINU010000001">
    <property type="protein sequence ID" value="MBP2369491.1"/>
    <property type="molecule type" value="Genomic_DNA"/>
</dbReference>
<evidence type="ECO:0000259" key="3">
    <source>
        <dbReference type="Pfam" id="PF00582"/>
    </source>
</evidence>
<dbReference type="Gene3D" id="3.40.50.620">
    <property type="entry name" value="HUPs"/>
    <property type="match status" value="1"/>
</dbReference>
<protein>
    <submittedName>
        <fullName evidence="4">Nucleotide-binding universal stress UspA family protein</fullName>
    </submittedName>
</protein>
<feature type="compositionally biased region" description="Low complexity" evidence="2">
    <location>
        <begin position="47"/>
        <end position="61"/>
    </location>
</feature>
<name>A0ABS4W0C9_9PSEU</name>
<keyword evidence="5" id="KW-1185">Reference proteome</keyword>
<evidence type="ECO:0000256" key="1">
    <source>
        <dbReference type="ARBA" id="ARBA00008791"/>
    </source>
</evidence>
<dbReference type="PANTHER" id="PTHR31964">
    <property type="entry name" value="ADENINE NUCLEOTIDE ALPHA HYDROLASES-LIKE SUPERFAMILY PROTEIN"/>
    <property type="match status" value="1"/>
</dbReference>
<dbReference type="PANTHER" id="PTHR31964:SF113">
    <property type="entry name" value="USPA DOMAIN-CONTAINING PROTEIN"/>
    <property type="match status" value="1"/>
</dbReference>
<comment type="caution">
    <text evidence="4">The sequence shown here is derived from an EMBL/GenBank/DDBJ whole genome shotgun (WGS) entry which is preliminary data.</text>
</comment>
<feature type="region of interest" description="Disordered" evidence="2">
    <location>
        <begin position="1"/>
        <end position="90"/>
    </location>
</feature>
<comment type="similarity">
    <text evidence="1">Belongs to the universal stress protein A family.</text>
</comment>
<dbReference type="InterPro" id="IPR014729">
    <property type="entry name" value="Rossmann-like_a/b/a_fold"/>
</dbReference>
<evidence type="ECO:0000313" key="5">
    <source>
        <dbReference type="Proteomes" id="UP001519295"/>
    </source>
</evidence>
<proteinExistence type="inferred from homology"/>
<dbReference type="Pfam" id="PF00582">
    <property type="entry name" value="Usp"/>
    <property type="match status" value="1"/>
</dbReference>
<gene>
    <name evidence="4" type="ORF">JOF36_005187</name>
</gene>
<feature type="compositionally biased region" description="Basic and acidic residues" evidence="2">
    <location>
        <begin position="62"/>
        <end position="78"/>
    </location>
</feature>
<dbReference type="PRINTS" id="PR01438">
    <property type="entry name" value="UNVRSLSTRESS"/>
</dbReference>
<dbReference type="CDD" id="cd00293">
    <property type="entry name" value="USP-like"/>
    <property type="match status" value="1"/>
</dbReference>
<evidence type="ECO:0000256" key="2">
    <source>
        <dbReference type="SAM" id="MobiDB-lite"/>
    </source>
</evidence>
<dbReference type="SUPFAM" id="SSF52402">
    <property type="entry name" value="Adenine nucleotide alpha hydrolases-like"/>
    <property type="match status" value="1"/>
</dbReference>
<accession>A0ABS4W0C9</accession>
<dbReference type="InterPro" id="IPR006015">
    <property type="entry name" value="Universal_stress_UspA"/>
</dbReference>